<reference evidence="1 2" key="1">
    <citation type="submission" date="2020-03" db="EMBL/GenBank/DDBJ databases">
        <title>Soil Listeria distribution.</title>
        <authorList>
            <person name="Liao J."/>
            <person name="Wiedmann M."/>
        </authorList>
    </citation>
    <scope>NUCLEOTIDE SEQUENCE [LARGE SCALE GENOMIC DNA]</scope>
    <source>
        <strain evidence="1 2">FSL L7-0435</strain>
    </source>
</reference>
<dbReference type="Pfam" id="PF05133">
    <property type="entry name" value="SPP1_portal"/>
    <property type="match status" value="1"/>
</dbReference>
<gene>
    <name evidence="1" type="ORF">HCA78_12760</name>
</gene>
<name>A0A842CR40_9LIST</name>
<dbReference type="PIRSF" id="PIRSF011911">
    <property type="entry name" value="A118_put_portal"/>
    <property type="match status" value="1"/>
</dbReference>
<evidence type="ECO:0000313" key="2">
    <source>
        <dbReference type="Proteomes" id="UP000546806"/>
    </source>
</evidence>
<protein>
    <submittedName>
        <fullName evidence="1">Phage portal protein</fullName>
    </submittedName>
</protein>
<sequence length="499" mass="56944">MFNKLIAGVKGVMRKMGLLKTLKDITEHKKVTANDDDYTRIEMWRSLYEGKFDEWHKLRYIHNNQEIRRTMLSMGMGKVVSKYIAKLIFNEKCQITVSETDSEANKFIQEVFEHNNFLEKIERYLEYFMALGGGAMKVYHDGQDVKLAFAAADAFYPLSNDSENVDEAVFVNSFQKNKKYYTLLEWNEWQGNDYVITNELYESDSPQELGNKVPLSLLYPDLEKRIKFESGLSRPLFVYVKTNIANNKNMTSPLGLSVFANALDTMKTLDLMFDAFYQEIKLGKRRIIVPASFLKTVTDEAGNLVQYFDPSDEAFFGYDGDMDDSKITDSSVEIRSSDLIASINAMLRIFAMQSGLSAGTFTFDENGLKTATEVISEKSETYQTKNSHSMIFGQTLKKLIISILEVARMLGKYSGEIPNEKDITIDFDDSIAQDEDAIINRYTNGKNQGMVPLLIAIQRAYNIPEQEAEKWVQMIRDDEKAARVVSDTEASQLFGGNEE</sequence>
<organism evidence="1 2">
    <name type="scientific">Listeria booriae</name>
    <dbReference type="NCBI Taxonomy" id="1552123"/>
    <lineage>
        <taxon>Bacteria</taxon>
        <taxon>Bacillati</taxon>
        <taxon>Bacillota</taxon>
        <taxon>Bacilli</taxon>
        <taxon>Bacillales</taxon>
        <taxon>Listeriaceae</taxon>
        <taxon>Listeria</taxon>
    </lineage>
</organism>
<dbReference type="InterPro" id="IPR021145">
    <property type="entry name" value="Portal_protein_SPP1_Gp6-like"/>
</dbReference>
<proteinExistence type="predicted"/>
<accession>A0A842CR40</accession>
<dbReference type="Proteomes" id="UP000546806">
    <property type="component" value="Unassembled WGS sequence"/>
</dbReference>
<dbReference type="EMBL" id="JAARWW010000005">
    <property type="protein sequence ID" value="MBC2004648.1"/>
    <property type="molecule type" value="Genomic_DNA"/>
</dbReference>
<comment type="caution">
    <text evidence="1">The sequence shown here is derived from an EMBL/GenBank/DDBJ whole genome shotgun (WGS) entry which is preliminary data.</text>
</comment>
<dbReference type="AlphaFoldDB" id="A0A842CR40"/>
<dbReference type="InterPro" id="IPR006432">
    <property type="entry name" value="Phage_portal_A118-type"/>
</dbReference>
<evidence type="ECO:0000313" key="1">
    <source>
        <dbReference type="EMBL" id="MBC2004648.1"/>
    </source>
</evidence>
<dbReference type="NCBIfam" id="TIGR01542">
    <property type="entry name" value="A118_put_portal"/>
    <property type="match status" value="1"/>
</dbReference>
<dbReference type="RefSeq" id="WP_185533657.1">
    <property type="nucleotide sequence ID" value="NZ_JAARWW010000005.1"/>
</dbReference>